<dbReference type="NCBIfam" id="TIGR03454">
    <property type="entry name" value="partition_RepB"/>
    <property type="match status" value="1"/>
</dbReference>
<dbReference type="InterPro" id="IPR017819">
    <property type="entry name" value="Plasmid_partition_RepB"/>
</dbReference>
<evidence type="ECO:0000259" key="3">
    <source>
        <dbReference type="SMART" id="SM00470"/>
    </source>
</evidence>
<dbReference type="EMBL" id="SSOA01000010">
    <property type="protein sequence ID" value="THF48018.1"/>
    <property type="molecule type" value="Genomic_DNA"/>
</dbReference>
<dbReference type="SUPFAM" id="SSF110849">
    <property type="entry name" value="ParB/Sulfiredoxin"/>
    <property type="match status" value="1"/>
</dbReference>
<dbReference type="InterPro" id="IPR050336">
    <property type="entry name" value="Chromosome_partition/occlusion"/>
</dbReference>
<dbReference type="InterPro" id="IPR004437">
    <property type="entry name" value="ParB/RepB/Spo0J"/>
</dbReference>
<gene>
    <name evidence="4" type="primary">repB</name>
    <name evidence="4" type="ORF">E6C51_16245</name>
</gene>
<dbReference type="PANTHER" id="PTHR33375:SF1">
    <property type="entry name" value="CHROMOSOME-PARTITIONING PROTEIN PARB-RELATED"/>
    <property type="match status" value="1"/>
</dbReference>
<dbReference type="Gene3D" id="3.90.1530.30">
    <property type="match status" value="1"/>
</dbReference>
<dbReference type="CDD" id="cd16405">
    <property type="entry name" value="RepB_like_N"/>
    <property type="match status" value="1"/>
</dbReference>
<dbReference type="InterPro" id="IPR037972">
    <property type="entry name" value="RepB_N"/>
</dbReference>
<dbReference type="GO" id="GO:0003677">
    <property type="term" value="F:DNA binding"/>
    <property type="evidence" value="ECO:0007669"/>
    <property type="project" value="InterPro"/>
</dbReference>
<feature type="compositionally biased region" description="Basic and acidic residues" evidence="2">
    <location>
        <begin position="1"/>
        <end position="10"/>
    </location>
</feature>
<evidence type="ECO:0000256" key="2">
    <source>
        <dbReference type="SAM" id="MobiDB-lite"/>
    </source>
</evidence>
<evidence type="ECO:0000313" key="4">
    <source>
        <dbReference type="EMBL" id="THF48018.1"/>
    </source>
</evidence>
<dbReference type="Proteomes" id="UP000310754">
    <property type="component" value="Unassembled WGS sequence"/>
</dbReference>
<evidence type="ECO:0000256" key="1">
    <source>
        <dbReference type="ARBA" id="ARBA00006295"/>
    </source>
</evidence>
<protein>
    <submittedName>
        <fullName evidence="4">Plasmid partitioning protein RepB</fullName>
    </submittedName>
</protein>
<dbReference type="SMART" id="SM00470">
    <property type="entry name" value="ParB"/>
    <property type="match status" value="1"/>
</dbReference>
<dbReference type="SUPFAM" id="SSF109709">
    <property type="entry name" value="KorB DNA-binding domain-like"/>
    <property type="match status" value="1"/>
</dbReference>
<dbReference type="Pfam" id="PF07506">
    <property type="entry name" value="RepB"/>
    <property type="match status" value="1"/>
</dbReference>
<dbReference type="PANTHER" id="PTHR33375">
    <property type="entry name" value="CHROMOSOME-PARTITIONING PROTEIN PARB-RELATED"/>
    <property type="match status" value="1"/>
</dbReference>
<reference evidence="4 5" key="1">
    <citation type="submission" date="2019-04" db="EMBL/GenBank/DDBJ databases">
        <title>Rhizobium terrae sp. nov., isolated from a paddy soil.</title>
        <authorList>
            <person name="Lin S.-Y."/>
            <person name="Hameed A."/>
            <person name="Huang H.-I."/>
            <person name="Young C.-C."/>
        </authorList>
    </citation>
    <scope>NUCLEOTIDE SEQUENCE [LARGE SCALE GENOMIC DNA]</scope>
    <source>
        <strain evidence="4 5">CC-HIH110</strain>
    </source>
</reference>
<dbReference type="InterPro" id="IPR036086">
    <property type="entry name" value="ParB/Sulfiredoxin_sf"/>
</dbReference>
<feature type="domain" description="ParB-like N-terminal" evidence="3">
    <location>
        <begin position="94"/>
        <end position="188"/>
    </location>
</feature>
<dbReference type="Pfam" id="PF02195">
    <property type="entry name" value="ParB_N"/>
    <property type="match status" value="1"/>
</dbReference>
<accession>A0A4S3ZR05</accession>
<dbReference type="InterPro" id="IPR011111">
    <property type="entry name" value="Plasmid_RepB"/>
</dbReference>
<dbReference type="RefSeq" id="WP_190236743.1">
    <property type="nucleotide sequence ID" value="NZ_SSOA01000010.1"/>
</dbReference>
<feature type="compositionally biased region" description="Basic and acidic residues" evidence="2">
    <location>
        <begin position="297"/>
        <end position="314"/>
    </location>
</feature>
<proteinExistence type="inferred from homology"/>
<dbReference type="GO" id="GO:0007059">
    <property type="term" value="P:chromosome segregation"/>
    <property type="evidence" value="ECO:0007669"/>
    <property type="project" value="TreeGrafter"/>
</dbReference>
<feature type="region of interest" description="Disordered" evidence="2">
    <location>
        <begin position="1"/>
        <end position="58"/>
    </location>
</feature>
<dbReference type="NCBIfam" id="TIGR00180">
    <property type="entry name" value="parB_part"/>
    <property type="match status" value="1"/>
</dbReference>
<evidence type="ECO:0000313" key="5">
    <source>
        <dbReference type="Proteomes" id="UP000310754"/>
    </source>
</evidence>
<feature type="region of interest" description="Disordered" evidence="2">
    <location>
        <begin position="297"/>
        <end position="316"/>
    </location>
</feature>
<keyword evidence="5" id="KW-1185">Reference proteome</keyword>
<comment type="similarity">
    <text evidence="1">Belongs to the ParB family.</text>
</comment>
<sequence length="361" mass="40022">MIGKNRKSELRALFSDPAPAQKSSPAEASHEKITTMPPHADSIPDASGDVHGHSVPRTASGAIKAMGLTLSSITREADEARALRQALDEGERVVALDTGVIDASFVSDRLSDQEKDDPDFLALVESIRESGQQVPILVRRNPSNQERFQVAYGHRRLNAAKRLGISVKALVRPLSDDQLVLAQGKENAERRNLTFIERALFAKALAERGFDRKVIGDALSVQKSELSRLIQVAESVPERFARAIGPAPKAGRERWMALGQLLTNEHGQSRAAEVLRDEEFRARHSDERFQKLYDALSRKPSVERPEPQDVRGPDGRTVARVSRQGRRVKVEFLAEADSGFLRQFEERLAADYAAFLAQSKH</sequence>
<dbReference type="InterPro" id="IPR003115">
    <property type="entry name" value="ParB_N"/>
</dbReference>
<organism evidence="4 5">
    <name type="scientific">Allorhizobium terrae</name>
    <dbReference type="NCBI Taxonomy" id="1848972"/>
    <lineage>
        <taxon>Bacteria</taxon>
        <taxon>Pseudomonadati</taxon>
        <taxon>Pseudomonadota</taxon>
        <taxon>Alphaproteobacteria</taxon>
        <taxon>Hyphomicrobiales</taxon>
        <taxon>Rhizobiaceae</taxon>
        <taxon>Rhizobium/Agrobacterium group</taxon>
        <taxon>Allorhizobium</taxon>
    </lineage>
</organism>
<dbReference type="AlphaFoldDB" id="A0A4S3ZR05"/>
<name>A0A4S3ZR05_9HYPH</name>
<dbReference type="GO" id="GO:0005694">
    <property type="term" value="C:chromosome"/>
    <property type="evidence" value="ECO:0007669"/>
    <property type="project" value="TreeGrafter"/>
</dbReference>
<dbReference type="Gene3D" id="1.10.10.2830">
    <property type="match status" value="1"/>
</dbReference>
<comment type="caution">
    <text evidence="4">The sequence shown here is derived from an EMBL/GenBank/DDBJ whole genome shotgun (WGS) entry which is preliminary data.</text>
</comment>